<evidence type="ECO:0000313" key="1">
    <source>
        <dbReference type="EMBL" id="TQL76240.1"/>
    </source>
</evidence>
<dbReference type="RefSeq" id="WP_142037341.1">
    <property type="nucleotide sequence ID" value="NZ_JBHTGS010000001.1"/>
</dbReference>
<sequence>MGSLISETPREGPEVTEIRLSISDGAELRSLREHLRRIRGVEIEQIPFASRPGSLGASDVLQIAVPAVGVIAVVIRTLPDFIRSRRSSVTITVESGDMKATITGENIDDIEPIVKRFYPDA</sequence>
<dbReference type="EMBL" id="VFOW01000001">
    <property type="protein sequence ID" value="TQL76240.1"/>
    <property type="molecule type" value="Genomic_DNA"/>
</dbReference>
<gene>
    <name evidence="1" type="ORF">FB566_1763</name>
</gene>
<proteinExistence type="predicted"/>
<comment type="caution">
    <text evidence="1">The sequence shown here is derived from an EMBL/GenBank/DDBJ whole genome shotgun (WGS) entry which is preliminary data.</text>
</comment>
<dbReference type="InParanoid" id="A0A543AUJ3"/>
<accession>A0A543AUJ3</accession>
<organism evidence="1 2">
    <name type="scientific">Stackebrandtia endophytica</name>
    <dbReference type="NCBI Taxonomy" id="1496996"/>
    <lineage>
        <taxon>Bacteria</taxon>
        <taxon>Bacillati</taxon>
        <taxon>Actinomycetota</taxon>
        <taxon>Actinomycetes</taxon>
        <taxon>Glycomycetales</taxon>
        <taxon>Glycomycetaceae</taxon>
        <taxon>Stackebrandtia</taxon>
    </lineage>
</organism>
<dbReference type="AlphaFoldDB" id="A0A543AUJ3"/>
<dbReference type="Pfam" id="PF19953">
    <property type="entry name" value="EACC1"/>
    <property type="match status" value="1"/>
</dbReference>
<reference evidence="1 2" key="1">
    <citation type="submission" date="2019-06" db="EMBL/GenBank/DDBJ databases">
        <title>Sequencing the genomes of 1000 actinobacteria strains.</title>
        <authorList>
            <person name="Klenk H.-P."/>
        </authorList>
    </citation>
    <scope>NUCLEOTIDE SEQUENCE [LARGE SCALE GENOMIC DNA]</scope>
    <source>
        <strain evidence="1 2">DSM 45928</strain>
    </source>
</reference>
<name>A0A543AUJ3_9ACTN</name>
<protein>
    <submittedName>
        <fullName evidence="1">Uncharacterized protein</fullName>
    </submittedName>
</protein>
<keyword evidence="2" id="KW-1185">Reference proteome</keyword>
<dbReference type="Proteomes" id="UP000317043">
    <property type="component" value="Unassembled WGS sequence"/>
</dbReference>
<dbReference type="InterPro" id="IPR045428">
    <property type="entry name" value="EACC1"/>
</dbReference>
<evidence type="ECO:0000313" key="2">
    <source>
        <dbReference type="Proteomes" id="UP000317043"/>
    </source>
</evidence>
<dbReference type="OrthoDB" id="4246678at2"/>